<evidence type="ECO:0000256" key="1">
    <source>
        <dbReference type="ARBA" id="ARBA00022679"/>
    </source>
</evidence>
<proteinExistence type="predicted"/>
<dbReference type="InterPro" id="IPR000182">
    <property type="entry name" value="GNAT_dom"/>
</dbReference>
<comment type="caution">
    <text evidence="4">The sequence shown here is derived from an EMBL/GenBank/DDBJ whole genome shotgun (WGS) entry which is preliminary data.</text>
</comment>
<accession>A0A642UXX7</accession>
<dbReference type="EMBL" id="SWFS01000380">
    <property type="protein sequence ID" value="KAA8907425.1"/>
    <property type="molecule type" value="Genomic_DNA"/>
</dbReference>
<keyword evidence="5" id="KW-1185">Reference proteome</keyword>
<protein>
    <recommendedName>
        <fullName evidence="3">N-acetyltransferase domain-containing protein</fullName>
    </recommendedName>
</protein>
<feature type="domain" description="N-acetyltransferase" evidence="3">
    <location>
        <begin position="3"/>
        <end position="150"/>
    </location>
</feature>
<dbReference type="Proteomes" id="UP000761534">
    <property type="component" value="Unassembled WGS sequence"/>
</dbReference>
<evidence type="ECO:0000256" key="2">
    <source>
        <dbReference type="ARBA" id="ARBA00023315"/>
    </source>
</evidence>
<dbReference type="PROSITE" id="PS51186">
    <property type="entry name" value="GNAT"/>
    <property type="match status" value="1"/>
</dbReference>
<dbReference type="InterPro" id="IPR051016">
    <property type="entry name" value="Diverse_Substrate_AcTransf"/>
</dbReference>
<dbReference type="PANTHER" id="PTHR10545">
    <property type="entry name" value="DIAMINE N-ACETYLTRANSFERASE"/>
    <property type="match status" value="1"/>
</dbReference>
<dbReference type="CDD" id="cd04301">
    <property type="entry name" value="NAT_SF"/>
    <property type="match status" value="1"/>
</dbReference>
<dbReference type="PANTHER" id="PTHR10545:SF29">
    <property type="entry name" value="GH14572P-RELATED"/>
    <property type="match status" value="1"/>
</dbReference>
<keyword evidence="2" id="KW-0012">Acyltransferase</keyword>
<dbReference type="OrthoDB" id="7305308at2759"/>
<dbReference type="AlphaFoldDB" id="A0A642UXX7"/>
<dbReference type="GO" id="GO:0008080">
    <property type="term" value="F:N-acetyltransferase activity"/>
    <property type="evidence" value="ECO:0007669"/>
    <property type="project" value="TreeGrafter"/>
</dbReference>
<evidence type="ECO:0000259" key="3">
    <source>
        <dbReference type="PROSITE" id="PS51186"/>
    </source>
</evidence>
<name>A0A642UXX7_9ASCO</name>
<organism evidence="4 5">
    <name type="scientific">Trichomonascus ciferrii</name>
    <dbReference type="NCBI Taxonomy" id="44093"/>
    <lineage>
        <taxon>Eukaryota</taxon>
        <taxon>Fungi</taxon>
        <taxon>Dikarya</taxon>
        <taxon>Ascomycota</taxon>
        <taxon>Saccharomycotina</taxon>
        <taxon>Dipodascomycetes</taxon>
        <taxon>Dipodascales</taxon>
        <taxon>Trichomonascaceae</taxon>
        <taxon>Trichomonascus</taxon>
        <taxon>Trichomonascus ciferrii complex</taxon>
    </lineage>
</organism>
<dbReference type="Gene3D" id="3.40.630.30">
    <property type="match status" value="1"/>
</dbReference>
<reference evidence="4" key="1">
    <citation type="journal article" date="2019" name="G3 (Bethesda)">
        <title>Genome Assemblies of Two Rare Opportunistic Yeast Pathogens: Diutina rugosa (syn. Candida rugosa) and Trichomonascus ciferrii (syn. Candida ciferrii).</title>
        <authorList>
            <person name="Mixao V."/>
            <person name="Saus E."/>
            <person name="Hansen A.P."/>
            <person name="Lass-Florl C."/>
            <person name="Gabaldon T."/>
        </authorList>
    </citation>
    <scope>NUCLEOTIDE SEQUENCE</scope>
    <source>
        <strain evidence="4">CBS 4856</strain>
    </source>
</reference>
<dbReference type="InterPro" id="IPR016181">
    <property type="entry name" value="Acyl_CoA_acyltransferase"/>
</dbReference>
<sequence>MGVVVRELRREDHEQHDALFVAYLAFYKTTLDKELRDLTFERFFDAKEPMWCAVAYDESNPEKLLGLVHWLTHRHCWKAELTIYLQDLYVDPAVRCGGVGRKLIEYVYDDAKKRDIRSVYWHTQHFNHAAQLLYTKVATKSDMVQYTKAL</sequence>
<dbReference type="Pfam" id="PF00583">
    <property type="entry name" value="Acetyltransf_1"/>
    <property type="match status" value="1"/>
</dbReference>
<dbReference type="SUPFAM" id="SSF55729">
    <property type="entry name" value="Acyl-CoA N-acyltransferases (Nat)"/>
    <property type="match status" value="1"/>
</dbReference>
<evidence type="ECO:0000313" key="4">
    <source>
        <dbReference type="EMBL" id="KAA8907425.1"/>
    </source>
</evidence>
<dbReference type="VEuPathDB" id="FungiDB:TRICI_005004"/>
<evidence type="ECO:0000313" key="5">
    <source>
        <dbReference type="Proteomes" id="UP000761534"/>
    </source>
</evidence>
<keyword evidence="1" id="KW-0808">Transferase</keyword>
<gene>
    <name evidence="4" type="ORF">TRICI_005004</name>
</gene>